<dbReference type="OrthoDB" id="9812260at2"/>
<dbReference type="PROSITE" id="PS50887">
    <property type="entry name" value="GGDEF"/>
    <property type="match status" value="1"/>
</dbReference>
<evidence type="ECO:0000313" key="5">
    <source>
        <dbReference type="EMBL" id="PWK51825.1"/>
    </source>
</evidence>
<protein>
    <recommendedName>
        <fullName evidence="1">diguanylate cyclase</fullName>
        <ecNumber evidence="1">2.7.7.65</ecNumber>
    </recommendedName>
</protein>
<dbReference type="GO" id="GO:1902201">
    <property type="term" value="P:negative regulation of bacterial-type flagellum-dependent cell motility"/>
    <property type="evidence" value="ECO:0007669"/>
    <property type="project" value="TreeGrafter"/>
</dbReference>
<accession>A0A316FUS7</accession>
<feature type="domain" description="GGDEF" evidence="4">
    <location>
        <begin position="67"/>
        <end position="199"/>
    </location>
</feature>
<evidence type="ECO:0000256" key="2">
    <source>
        <dbReference type="ARBA" id="ARBA00034247"/>
    </source>
</evidence>
<keyword evidence="3" id="KW-0812">Transmembrane</keyword>
<dbReference type="InterPro" id="IPR000160">
    <property type="entry name" value="GGDEF_dom"/>
</dbReference>
<dbReference type="NCBIfam" id="TIGR00254">
    <property type="entry name" value="GGDEF"/>
    <property type="match status" value="1"/>
</dbReference>
<dbReference type="InterPro" id="IPR043128">
    <property type="entry name" value="Rev_trsase/Diguanyl_cyclase"/>
</dbReference>
<proteinExistence type="predicted"/>
<dbReference type="RefSeq" id="WP_109763214.1">
    <property type="nucleotide sequence ID" value="NZ_QGGU01000005.1"/>
</dbReference>
<gene>
    <name evidence="5" type="ORF">C8D97_105140</name>
</gene>
<feature type="transmembrane region" description="Helical" evidence="3">
    <location>
        <begin position="6"/>
        <end position="23"/>
    </location>
</feature>
<dbReference type="InterPro" id="IPR050469">
    <property type="entry name" value="Diguanylate_Cyclase"/>
</dbReference>
<evidence type="ECO:0000259" key="4">
    <source>
        <dbReference type="PROSITE" id="PS50887"/>
    </source>
</evidence>
<dbReference type="InterPro" id="IPR029787">
    <property type="entry name" value="Nucleotide_cyclase"/>
</dbReference>
<keyword evidence="6" id="KW-1185">Reference proteome</keyword>
<dbReference type="EMBL" id="QGGU01000005">
    <property type="protein sequence ID" value="PWK51825.1"/>
    <property type="molecule type" value="Genomic_DNA"/>
</dbReference>
<evidence type="ECO:0000256" key="1">
    <source>
        <dbReference type="ARBA" id="ARBA00012528"/>
    </source>
</evidence>
<keyword evidence="3" id="KW-1133">Transmembrane helix</keyword>
<dbReference type="SUPFAM" id="SSF55073">
    <property type="entry name" value="Nucleotide cyclase"/>
    <property type="match status" value="1"/>
</dbReference>
<comment type="catalytic activity">
    <reaction evidence="2">
        <text>2 GTP = 3',3'-c-di-GMP + 2 diphosphate</text>
        <dbReference type="Rhea" id="RHEA:24898"/>
        <dbReference type="ChEBI" id="CHEBI:33019"/>
        <dbReference type="ChEBI" id="CHEBI:37565"/>
        <dbReference type="ChEBI" id="CHEBI:58805"/>
        <dbReference type="EC" id="2.7.7.65"/>
    </reaction>
</comment>
<organism evidence="5 6">
    <name type="scientific">Pleionea mediterranea</name>
    <dbReference type="NCBI Taxonomy" id="523701"/>
    <lineage>
        <taxon>Bacteria</taxon>
        <taxon>Pseudomonadati</taxon>
        <taxon>Pseudomonadota</taxon>
        <taxon>Gammaproteobacteria</taxon>
        <taxon>Oceanospirillales</taxon>
        <taxon>Pleioneaceae</taxon>
        <taxon>Pleionea</taxon>
    </lineage>
</organism>
<evidence type="ECO:0000313" key="6">
    <source>
        <dbReference type="Proteomes" id="UP000245790"/>
    </source>
</evidence>
<dbReference type="GO" id="GO:0005886">
    <property type="term" value="C:plasma membrane"/>
    <property type="evidence" value="ECO:0007669"/>
    <property type="project" value="TreeGrafter"/>
</dbReference>
<sequence length="204" mass="23073">MSLEQIIIVVETILIMIGGGYIFNQYQQQKKQQGEIAEVDELTGDLSRASMVILGDIVFEQARVRNSTFSVAMIDLDNFGDINDTYGFDVGDKVLTSVAQVLQQHKRQGDKISRWRGQGWLMLLPESSATEAQRVFERIQSALYEHDFSFKDKRTVTVSMGVAELCTDDTCFDDIAKRADTVLFHAKQDGKNQLKVSQPERELD</sequence>
<dbReference type="PANTHER" id="PTHR45138">
    <property type="entry name" value="REGULATORY COMPONENTS OF SENSORY TRANSDUCTION SYSTEM"/>
    <property type="match status" value="1"/>
</dbReference>
<reference evidence="5 6" key="1">
    <citation type="submission" date="2018-05" db="EMBL/GenBank/DDBJ databases">
        <title>Genomic Encyclopedia of Type Strains, Phase IV (KMG-IV): sequencing the most valuable type-strain genomes for metagenomic binning, comparative biology and taxonomic classification.</title>
        <authorList>
            <person name="Goeker M."/>
        </authorList>
    </citation>
    <scope>NUCLEOTIDE SEQUENCE [LARGE SCALE GENOMIC DNA]</scope>
    <source>
        <strain evidence="5 6">DSM 25350</strain>
    </source>
</reference>
<dbReference type="EC" id="2.7.7.65" evidence="1"/>
<dbReference type="Proteomes" id="UP000245790">
    <property type="component" value="Unassembled WGS sequence"/>
</dbReference>
<dbReference type="Pfam" id="PF00990">
    <property type="entry name" value="GGDEF"/>
    <property type="match status" value="1"/>
</dbReference>
<dbReference type="PANTHER" id="PTHR45138:SF9">
    <property type="entry name" value="DIGUANYLATE CYCLASE DGCM-RELATED"/>
    <property type="match status" value="1"/>
</dbReference>
<dbReference type="GO" id="GO:0052621">
    <property type="term" value="F:diguanylate cyclase activity"/>
    <property type="evidence" value="ECO:0007669"/>
    <property type="project" value="UniProtKB-EC"/>
</dbReference>
<dbReference type="SMART" id="SM00267">
    <property type="entry name" value="GGDEF"/>
    <property type="match status" value="1"/>
</dbReference>
<keyword evidence="3" id="KW-0472">Membrane</keyword>
<dbReference type="AlphaFoldDB" id="A0A316FUS7"/>
<dbReference type="GO" id="GO:0043709">
    <property type="term" value="P:cell adhesion involved in single-species biofilm formation"/>
    <property type="evidence" value="ECO:0007669"/>
    <property type="project" value="TreeGrafter"/>
</dbReference>
<comment type="caution">
    <text evidence="5">The sequence shown here is derived from an EMBL/GenBank/DDBJ whole genome shotgun (WGS) entry which is preliminary data.</text>
</comment>
<dbReference type="CDD" id="cd01949">
    <property type="entry name" value="GGDEF"/>
    <property type="match status" value="1"/>
</dbReference>
<name>A0A316FUS7_9GAMM</name>
<evidence type="ECO:0000256" key="3">
    <source>
        <dbReference type="SAM" id="Phobius"/>
    </source>
</evidence>
<dbReference type="Gene3D" id="3.30.70.270">
    <property type="match status" value="1"/>
</dbReference>